<dbReference type="Proteomes" id="UP000000529">
    <property type="component" value="Chromosome"/>
</dbReference>
<dbReference type="HOGENOM" id="CLU_1007785_0_0_0"/>
<dbReference type="RefSeq" id="WP_011175363.1">
    <property type="nucleotide sequence ID" value="NC_005861.2"/>
</dbReference>
<gene>
    <name evidence="1" type="ORF">PC_RS03905</name>
</gene>
<dbReference type="KEGG" id="pcu:PC_RS03905"/>
<protein>
    <submittedName>
        <fullName evidence="1">Uncharacterized protein</fullName>
    </submittedName>
</protein>
<dbReference type="AlphaFoldDB" id="Q6MD12"/>
<dbReference type="eggNOG" id="ENOG503480F">
    <property type="taxonomic scope" value="Bacteria"/>
</dbReference>
<proteinExistence type="predicted"/>
<evidence type="ECO:0000313" key="2">
    <source>
        <dbReference type="Proteomes" id="UP000000529"/>
    </source>
</evidence>
<dbReference type="EMBL" id="BX908798">
    <property type="protein sequence ID" value="CAF23537.1"/>
    <property type="molecule type" value="Genomic_DNA"/>
</dbReference>
<name>Q6MD12_PARUW</name>
<accession>Q6MD12</accession>
<keyword evidence="2" id="KW-1185">Reference proteome</keyword>
<dbReference type="STRING" id="264201.pc0813"/>
<reference evidence="1 2" key="1">
    <citation type="journal article" date="2004" name="Science">
        <title>Illuminating the evolutionary history of chlamydiae.</title>
        <authorList>
            <person name="Horn M."/>
            <person name="Collingro A."/>
            <person name="Schmitz-Esser S."/>
            <person name="Beier C.L."/>
            <person name="Purkhold U."/>
            <person name="Fartmann B."/>
            <person name="Brandt P."/>
            <person name="Nyakatura G.J."/>
            <person name="Droege M."/>
            <person name="Frishman D."/>
            <person name="Rattei T."/>
            <person name="Mewes H."/>
            <person name="Wagner M."/>
        </authorList>
    </citation>
    <scope>NUCLEOTIDE SEQUENCE [LARGE SCALE GENOMIC DNA]</scope>
    <source>
        <strain evidence="1 2">UWE25</strain>
    </source>
</reference>
<organism evidence="1 2">
    <name type="scientific">Protochlamydia amoebophila (strain UWE25)</name>
    <dbReference type="NCBI Taxonomy" id="264201"/>
    <lineage>
        <taxon>Bacteria</taxon>
        <taxon>Pseudomonadati</taxon>
        <taxon>Chlamydiota</taxon>
        <taxon>Chlamydiia</taxon>
        <taxon>Parachlamydiales</taxon>
        <taxon>Parachlamydiaceae</taxon>
        <taxon>Candidatus Protochlamydia</taxon>
    </lineage>
</organism>
<evidence type="ECO:0000313" key="1">
    <source>
        <dbReference type="EMBL" id="CAF23537.1"/>
    </source>
</evidence>
<sequence length="276" mass="31009">MSIPANLSIVPTGNGTRLLENSEIHTEAQQTSDVQVPYVLRIPLNLAKGGVAGFLAYGMERVLVWIKFVEYSQPVTCFPYVLSGIASAAIIESANLTHLVALKLIGERTIYENLPERKSNLVDKLRKYSWSVVRFGENVEKKIDEVFSYALKIRTKQQILDCHIKDNDLVFLEIFRRALIEQVKESFVTSIPQELGIGLVKKCGYIFVGGELILSMHILQFVHGLVDKFTAVYNKIRAEEEEELARQASQTCGQSDSIKEQVIVANSQHIELEQAV</sequence>
<dbReference type="OrthoDB" id="22135at2"/>